<evidence type="ECO:0000313" key="7">
    <source>
        <dbReference type="Proteomes" id="UP000285961"/>
    </source>
</evidence>
<keyword evidence="2" id="KW-0479">Metal-binding</keyword>
<dbReference type="CDD" id="cd10808">
    <property type="entry name" value="YdjC"/>
    <property type="match status" value="1"/>
</dbReference>
<dbReference type="InterPro" id="IPR006879">
    <property type="entry name" value="YdjC-like"/>
</dbReference>
<comment type="cofactor">
    <cofactor evidence="1">
        <name>Mg(2+)</name>
        <dbReference type="ChEBI" id="CHEBI:18420"/>
    </cofactor>
</comment>
<accession>A0A419F0K4</accession>
<dbReference type="InterPro" id="IPR011330">
    <property type="entry name" value="Glyco_hydro/deAcase_b/a-brl"/>
</dbReference>
<evidence type="ECO:0000256" key="4">
    <source>
        <dbReference type="ARBA" id="ARBA00022842"/>
    </source>
</evidence>
<dbReference type="PANTHER" id="PTHR31609:SF1">
    <property type="entry name" value="CARBOHYDRATE DEACETYLASE"/>
    <property type="match status" value="1"/>
</dbReference>
<dbReference type="Pfam" id="PF04794">
    <property type="entry name" value="YdjC"/>
    <property type="match status" value="1"/>
</dbReference>
<evidence type="ECO:0000256" key="2">
    <source>
        <dbReference type="ARBA" id="ARBA00022723"/>
    </source>
</evidence>
<dbReference type="EMBL" id="QZKI01000060">
    <property type="protein sequence ID" value="RJP71378.1"/>
    <property type="molecule type" value="Genomic_DNA"/>
</dbReference>
<name>A0A419F0K4_9BACT</name>
<sequence>MAKLLIINADDFGLEEEVNRGIIEAHRRGVVTSASLIPTGSAFGHAIELARDNPRLDVGAHLTLTRGPSLVGMPVLPPTQVPSLVKGDGLLPQNPVSLAGRIVLGLVSLTQIRLELTAQLEKIHSTGIRITHIDSHQHIHLVPAVFRLVTGLAQQFGVTWLRLPLKCQFSRGRPTAAGIMQRLKVASLRGTAAIDSPRLTEAGLRCADYYVGVEFSGRLSDVEMENLVTNVPDGITELSCHPGVDDVRLSQNHPWGYRWERELAALCSAGMVATINRSGVQLVRYSEISV</sequence>
<gene>
    <name evidence="6" type="ORF">C4532_07595</name>
</gene>
<reference evidence="6 7" key="1">
    <citation type="journal article" date="2017" name="ISME J.">
        <title>Energy and carbon metabolisms in a deep terrestrial subsurface fluid microbial community.</title>
        <authorList>
            <person name="Momper L."/>
            <person name="Jungbluth S.P."/>
            <person name="Lee M.D."/>
            <person name="Amend J.P."/>
        </authorList>
    </citation>
    <scope>NUCLEOTIDE SEQUENCE [LARGE SCALE GENOMIC DNA]</scope>
    <source>
        <strain evidence="6">SURF_17</strain>
    </source>
</reference>
<dbReference type="GO" id="GO:0016787">
    <property type="term" value="F:hydrolase activity"/>
    <property type="evidence" value="ECO:0007669"/>
    <property type="project" value="UniProtKB-KW"/>
</dbReference>
<evidence type="ECO:0000256" key="3">
    <source>
        <dbReference type="ARBA" id="ARBA00022801"/>
    </source>
</evidence>
<evidence type="ECO:0000313" key="6">
    <source>
        <dbReference type="EMBL" id="RJP71378.1"/>
    </source>
</evidence>
<dbReference type="GO" id="GO:0005975">
    <property type="term" value="P:carbohydrate metabolic process"/>
    <property type="evidence" value="ECO:0007669"/>
    <property type="project" value="InterPro"/>
</dbReference>
<dbReference type="PANTHER" id="PTHR31609">
    <property type="entry name" value="YDJC DEACETYLASE FAMILY MEMBER"/>
    <property type="match status" value="1"/>
</dbReference>
<comment type="caution">
    <text evidence="6">The sequence shown here is derived from an EMBL/GenBank/DDBJ whole genome shotgun (WGS) entry which is preliminary data.</text>
</comment>
<dbReference type="Gene3D" id="3.20.20.370">
    <property type="entry name" value="Glycoside hydrolase/deacetylase"/>
    <property type="match status" value="1"/>
</dbReference>
<keyword evidence="3" id="KW-0378">Hydrolase</keyword>
<protein>
    <submittedName>
        <fullName evidence="6">ChbG/HpnK family deacetylase</fullName>
    </submittedName>
</protein>
<keyword evidence="4" id="KW-0460">Magnesium</keyword>
<evidence type="ECO:0000256" key="5">
    <source>
        <dbReference type="ARBA" id="ARBA00023277"/>
    </source>
</evidence>
<proteinExistence type="predicted"/>
<evidence type="ECO:0000256" key="1">
    <source>
        <dbReference type="ARBA" id="ARBA00001946"/>
    </source>
</evidence>
<dbReference type="SUPFAM" id="SSF88713">
    <property type="entry name" value="Glycoside hydrolase/deacetylase"/>
    <property type="match status" value="1"/>
</dbReference>
<dbReference type="GO" id="GO:0046872">
    <property type="term" value="F:metal ion binding"/>
    <property type="evidence" value="ECO:0007669"/>
    <property type="project" value="UniProtKB-KW"/>
</dbReference>
<dbReference type="Proteomes" id="UP000285961">
    <property type="component" value="Unassembled WGS sequence"/>
</dbReference>
<organism evidence="6 7">
    <name type="scientific">Candidatus Abyssobacteria bacterium SURF_17</name>
    <dbReference type="NCBI Taxonomy" id="2093361"/>
    <lineage>
        <taxon>Bacteria</taxon>
        <taxon>Pseudomonadati</taxon>
        <taxon>Candidatus Hydrogenedentota</taxon>
        <taxon>Candidatus Abyssobacteria</taxon>
    </lineage>
</organism>
<dbReference type="AlphaFoldDB" id="A0A419F0K4"/>
<keyword evidence="5" id="KW-0119">Carbohydrate metabolism</keyword>
<dbReference type="GO" id="GO:0019213">
    <property type="term" value="F:deacetylase activity"/>
    <property type="evidence" value="ECO:0007669"/>
    <property type="project" value="TreeGrafter"/>
</dbReference>